<protein>
    <submittedName>
        <fullName evidence="4">Cerebellar degeneration-related protein 2</fullName>
    </submittedName>
</protein>
<dbReference type="PANTHER" id="PTHR19232:SF1">
    <property type="entry name" value="CEREBELLAR DEGENERATION-RELATED PROTEIN 2"/>
    <property type="match status" value="1"/>
</dbReference>
<dbReference type="InterPro" id="IPR026079">
    <property type="entry name" value="CDR2"/>
</dbReference>
<reference evidence="4 5" key="1">
    <citation type="submission" date="2019-07" db="EMBL/GenBank/DDBJ databases">
        <title>Chromosome genome assembly for large yellow croaker.</title>
        <authorList>
            <person name="Xiao S."/>
        </authorList>
    </citation>
    <scope>NUCLEOTIDE SEQUENCE [LARGE SCALE GENOMIC DNA]</scope>
    <source>
        <strain evidence="4">JMULYC20181020</strain>
        <tissue evidence="4">Muscle</tissue>
    </source>
</reference>
<gene>
    <name evidence="4" type="ORF">D5F01_LYC18582</name>
</gene>
<feature type="coiled-coil region" evidence="3">
    <location>
        <begin position="30"/>
        <end position="93"/>
    </location>
</feature>
<comment type="caution">
    <text evidence="4">The sequence shown here is derived from an EMBL/GenBank/DDBJ whole genome shotgun (WGS) entry which is preliminary data.</text>
</comment>
<keyword evidence="2 3" id="KW-0175">Coiled coil</keyword>
<dbReference type="EMBL" id="REGW02000018">
    <property type="protein sequence ID" value="KAE8283181.1"/>
    <property type="molecule type" value="Genomic_DNA"/>
</dbReference>
<evidence type="ECO:0000256" key="3">
    <source>
        <dbReference type="SAM" id="Coils"/>
    </source>
</evidence>
<accession>A0A6G0HVZ0</accession>
<dbReference type="AlphaFoldDB" id="A0A6G0HVZ0"/>
<evidence type="ECO:0000256" key="2">
    <source>
        <dbReference type="ARBA" id="ARBA00023054"/>
    </source>
</evidence>
<organism evidence="4 5">
    <name type="scientific">Larimichthys crocea</name>
    <name type="common">Large yellow croaker</name>
    <name type="synonym">Pseudosciaena crocea</name>
    <dbReference type="NCBI Taxonomy" id="215358"/>
    <lineage>
        <taxon>Eukaryota</taxon>
        <taxon>Metazoa</taxon>
        <taxon>Chordata</taxon>
        <taxon>Craniata</taxon>
        <taxon>Vertebrata</taxon>
        <taxon>Euteleostomi</taxon>
        <taxon>Actinopterygii</taxon>
        <taxon>Neopterygii</taxon>
        <taxon>Teleostei</taxon>
        <taxon>Neoteleostei</taxon>
        <taxon>Acanthomorphata</taxon>
        <taxon>Eupercaria</taxon>
        <taxon>Sciaenidae</taxon>
        <taxon>Larimichthys</taxon>
    </lineage>
</organism>
<dbReference type="Proteomes" id="UP000424527">
    <property type="component" value="Unassembled WGS sequence"/>
</dbReference>
<dbReference type="PANTHER" id="PTHR19232">
    <property type="entry name" value="CENTROCORTIN FAMILY MEMBER"/>
    <property type="match status" value="1"/>
</dbReference>
<evidence type="ECO:0000313" key="5">
    <source>
        <dbReference type="Proteomes" id="UP000424527"/>
    </source>
</evidence>
<name>A0A6G0HVZ0_LARCR</name>
<proteinExistence type="inferred from homology"/>
<evidence type="ECO:0000256" key="1">
    <source>
        <dbReference type="ARBA" id="ARBA00009019"/>
    </source>
</evidence>
<evidence type="ECO:0000313" key="4">
    <source>
        <dbReference type="EMBL" id="KAE8283181.1"/>
    </source>
</evidence>
<comment type="similarity">
    <text evidence="1">Belongs to the CDR2 family.</text>
</comment>
<keyword evidence="5" id="KW-1185">Reference proteome</keyword>
<sequence length="166" mass="19259">MEQSLGTTRRTWSTISIWQRSWGKTLLDRNHELEQALQQMYSTNQEQLQEIEYLTKQGNQRLVQDNRLAQQKIHSLTEAIEGLQTYMEDLQAQVMSLRLPRPSETNEIWQSSDAASEHRVCPVSKSCMTYTLTGILPAIVCEWTDSGPRRALSMTETDAKTRRRRT</sequence>